<evidence type="ECO:0000313" key="5">
    <source>
        <dbReference type="Proteomes" id="UP000078070"/>
    </source>
</evidence>
<dbReference type="EMBL" id="CP015839">
    <property type="protein sequence ID" value="ANG63558.1"/>
    <property type="molecule type" value="Genomic_DNA"/>
</dbReference>
<evidence type="ECO:0000313" key="4">
    <source>
        <dbReference type="EMBL" id="ANG63558.1"/>
    </source>
</evidence>
<feature type="domain" description="HTH lacI-type" evidence="3">
    <location>
        <begin position="5"/>
        <end position="48"/>
    </location>
</feature>
<evidence type="ECO:0000256" key="1">
    <source>
        <dbReference type="ARBA" id="ARBA00004418"/>
    </source>
</evidence>
<dbReference type="Gene3D" id="3.40.50.2300">
    <property type="match status" value="2"/>
</dbReference>
<dbReference type="GO" id="GO:0055085">
    <property type="term" value="P:transmembrane transport"/>
    <property type="evidence" value="ECO:0007669"/>
    <property type="project" value="UniProtKB-ARBA"/>
</dbReference>
<dbReference type="SMART" id="SM00354">
    <property type="entry name" value="HTH_LACI"/>
    <property type="match status" value="1"/>
</dbReference>
<dbReference type="AlphaFoldDB" id="A0A1A9F120"/>
<dbReference type="Proteomes" id="UP000078070">
    <property type="component" value="Chromosome"/>
</dbReference>
<evidence type="ECO:0000259" key="3">
    <source>
        <dbReference type="PROSITE" id="PS50932"/>
    </source>
</evidence>
<dbReference type="CDD" id="cd06307">
    <property type="entry name" value="PBP1_sugar_binding"/>
    <property type="match status" value="1"/>
</dbReference>
<dbReference type="GO" id="GO:0003677">
    <property type="term" value="F:DNA binding"/>
    <property type="evidence" value="ECO:0007669"/>
    <property type="project" value="InterPro"/>
</dbReference>
<dbReference type="Pfam" id="PF00356">
    <property type="entry name" value="LacI"/>
    <property type="match status" value="1"/>
</dbReference>
<proteinExistence type="inferred from homology"/>
<reference evidence="4 5" key="2">
    <citation type="journal article" date="2018" name="Int. J. Syst. Evol. Microbiol.">
        <title>Marinobacterium aestuarii sp. nov., a benzene-degrading marine bacterium isolated from estuary sediment.</title>
        <authorList>
            <person name="Bae S.S."/>
            <person name="Jung J."/>
            <person name="Chung D."/>
            <person name="Baek K."/>
        </authorList>
    </citation>
    <scope>NUCLEOTIDE SEQUENCE [LARGE SCALE GENOMIC DNA]</scope>
    <source>
        <strain evidence="4 5">ST58-10</strain>
    </source>
</reference>
<dbReference type="Pfam" id="PF13407">
    <property type="entry name" value="Peripla_BP_4"/>
    <property type="match status" value="1"/>
</dbReference>
<dbReference type="InterPro" id="IPR050555">
    <property type="entry name" value="Bact_Solute-Bind_Prot2"/>
</dbReference>
<sequence>MPNRITITAVARAAGLSVSTVDRVLNNRAPVKSQTAERVLQAARATGYPIDSDSAPTETQATAAYRLGFLLQSAEQPFYKELQQELEQTVRSRSRLTPGRLESPVFAFIDDTSASVITRQIDRLASQCDALALACYEHPGIIQAIENAEARGVLIIALLSPLGTEPRRPYIGLDNRRVGRSVGWAVAQLGHNSGKVGIMIGHHRFVGHELRDMGFRSYCREQAPQLTVLEPMISLDDPEVAYRNTRQLLDDHSDLCALYIAGGGMEGVIRALRDSPPAQPLCVIVQELTAESRQALIDGVITLVLATPLRQLAGDTLSQMLATLEHRDESALPAPITTPALPFILYHAENC</sequence>
<dbReference type="CDD" id="cd01392">
    <property type="entry name" value="HTH_LacI"/>
    <property type="match status" value="1"/>
</dbReference>
<dbReference type="GO" id="GO:0030288">
    <property type="term" value="C:outer membrane-bounded periplasmic space"/>
    <property type="evidence" value="ECO:0007669"/>
    <property type="project" value="TreeGrafter"/>
</dbReference>
<dbReference type="STRING" id="1821621.A8C75_14465"/>
<organism evidence="4 5">
    <name type="scientific">Marinobacterium aestuarii</name>
    <dbReference type="NCBI Taxonomy" id="1821621"/>
    <lineage>
        <taxon>Bacteria</taxon>
        <taxon>Pseudomonadati</taxon>
        <taxon>Pseudomonadota</taxon>
        <taxon>Gammaproteobacteria</taxon>
        <taxon>Oceanospirillales</taxon>
        <taxon>Oceanospirillaceae</taxon>
        <taxon>Marinobacterium</taxon>
    </lineage>
</organism>
<dbReference type="InterPro" id="IPR010982">
    <property type="entry name" value="Lambda_DNA-bd_dom_sf"/>
</dbReference>
<dbReference type="Gene3D" id="1.10.260.40">
    <property type="entry name" value="lambda repressor-like DNA-binding domains"/>
    <property type="match status" value="1"/>
</dbReference>
<gene>
    <name evidence="4" type="ORF">A8C75_14465</name>
</gene>
<dbReference type="InterPro" id="IPR000843">
    <property type="entry name" value="HTH_LacI"/>
</dbReference>
<keyword evidence="5" id="KW-1185">Reference proteome</keyword>
<reference evidence="5" key="1">
    <citation type="submission" date="2016-05" db="EMBL/GenBank/DDBJ databases">
        <authorList>
            <person name="Baek K."/>
            <person name="Yang S.-J."/>
        </authorList>
    </citation>
    <scope>NUCLEOTIDE SEQUENCE [LARGE SCALE GENOMIC DNA]</scope>
    <source>
        <strain evidence="5">ST58-10</strain>
    </source>
</reference>
<dbReference type="PROSITE" id="PS50932">
    <property type="entry name" value="HTH_LACI_2"/>
    <property type="match status" value="1"/>
</dbReference>
<dbReference type="RefSeq" id="WP_067383790.1">
    <property type="nucleotide sequence ID" value="NZ_CP015839.1"/>
</dbReference>
<dbReference type="KEGG" id="mars:A8C75_14465"/>
<dbReference type="PANTHER" id="PTHR30036:SF7">
    <property type="entry name" value="ABC TRANSPORTER PERIPLASMIC-BINDING PROTEIN YPHF"/>
    <property type="match status" value="1"/>
</dbReference>
<dbReference type="GO" id="GO:0030246">
    <property type="term" value="F:carbohydrate binding"/>
    <property type="evidence" value="ECO:0007669"/>
    <property type="project" value="TreeGrafter"/>
</dbReference>
<dbReference type="InterPro" id="IPR025997">
    <property type="entry name" value="SBP_2_dom"/>
</dbReference>
<dbReference type="SUPFAM" id="SSF53822">
    <property type="entry name" value="Periplasmic binding protein-like I"/>
    <property type="match status" value="1"/>
</dbReference>
<name>A0A1A9F120_9GAMM</name>
<evidence type="ECO:0000256" key="2">
    <source>
        <dbReference type="ARBA" id="ARBA00007639"/>
    </source>
</evidence>
<protein>
    <recommendedName>
        <fullName evidence="3">HTH lacI-type domain-containing protein</fullName>
    </recommendedName>
</protein>
<comment type="subcellular location">
    <subcellularLocation>
        <location evidence="1">Periplasm</location>
    </subcellularLocation>
</comment>
<comment type="similarity">
    <text evidence="2">Belongs to the bacterial solute-binding protein 2 family.</text>
</comment>
<dbReference type="InterPro" id="IPR028082">
    <property type="entry name" value="Peripla_BP_I"/>
</dbReference>
<accession>A0A1A9F120</accession>
<dbReference type="GO" id="GO:0006355">
    <property type="term" value="P:regulation of DNA-templated transcription"/>
    <property type="evidence" value="ECO:0007669"/>
    <property type="project" value="InterPro"/>
</dbReference>
<dbReference type="PANTHER" id="PTHR30036">
    <property type="entry name" value="D-XYLOSE-BINDING PERIPLASMIC PROTEIN"/>
    <property type="match status" value="1"/>
</dbReference>
<dbReference type="SUPFAM" id="SSF47413">
    <property type="entry name" value="lambda repressor-like DNA-binding domains"/>
    <property type="match status" value="1"/>
</dbReference>
<dbReference type="OrthoDB" id="5756154at2"/>